<dbReference type="InterPro" id="IPR027417">
    <property type="entry name" value="P-loop_NTPase"/>
</dbReference>
<dbReference type="KEGG" id="ppso:QPJ95_10210"/>
<dbReference type="RefSeq" id="WP_270919997.1">
    <property type="nucleotide sequence ID" value="NZ_CP127247.1"/>
</dbReference>
<gene>
    <name evidence="1" type="ORF">QPJ95_10210</name>
</gene>
<dbReference type="AlphaFoldDB" id="A0A9Y2L453"/>
<dbReference type="Proteomes" id="UP001238334">
    <property type="component" value="Chromosome"/>
</dbReference>
<sequence>MPIKIYSDKPGVGYIHIPKCGGTSLAYSLGIADRYPEIGIAPTATVIDKQQLFGGGLQHLTFREIEQKYGPTWDKAGLTFAILRHPLDRLISHLFWKVSRFKDFEGTEEDLHAMLEQIIVETEKLSRSCAAFSNPFKGFAYSWFRDRSLKPSVSGAKRHLFPQTAFIFSNARLGVQRCYAFEHLADLESDLRDLGFMDGPLSHRMKRTSHQDYSSRVPEALKLRVKKLYAADYQVYGAIQKATSQADRGYAKASEIADLIAP</sequence>
<evidence type="ECO:0000313" key="1">
    <source>
        <dbReference type="EMBL" id="WIY27252.1"/>
    </source>
</evidence>
<dbReference type="GO" id="GO:0016020">
    <property type="term" value="C:membrane"/>
    <property type="evidence" value="ECO:0007669"/>
    <property type="project" value="InterPro"/>
</dbReference>
<dbReference type="GO" id="GO:0008146">
    <property type="term" value="F:sulfotransferase activity"/>
    <property type="evidence" value="ECO:0007669"/>
    <property type="project" value="InterPro"/>
</dbReference>
<proteinExistence type="predicted"/>
<reference evidence="1 2" key="1">
    <citation type="submission" date="2023-06" db="EMBL/GenBank/DDBJ databases">
        <title>Parasedimentitalea psychrophila sp. nov., a psychrophilic bacterium isolated from deep-sea sediment.</title>
        <authorList>
            <person name="Li A."/>
        </authorList>
    </citation>
    <scope>NUCLEOTIDE SEQUENCE [LARGE SCALE GENOMIC DNA]</scope>
    <source>
        <strain evidence="1 2">QS115</strain>
    </source>
</reference>
<dbReference type="Pfam" id="PF03567">
    <property type="entry name" value="Sulfotransfer_2"/>
    <property type="match status" value="1"/>
</dbReference>
<dbReference type="EMBL" id="CP127247">
    <property type="protein sequence ID" value="WIY27252.1"/>
    <property type="molecule type" value="Genomic_DNA"/>
</dbReference>
<keyword evidence="2" id="KW-1185">Reference proteome</keyword>
<evidence type="ECO:0000313" key="2">
    <source>
        <dbReference type="Proteomes" id="UP001238334"/>
    </source>
</evidence>
<organism evidence="1 2">
    <name type="scientific">Parasedimentitalea psychrophila</name>
    <dbReference type="NCBI Taxonomy" id="2997337"/>
    <lineage>
        <taxon>Bacteria</taxon>
        <taxon>Pseudomonadati</taxon>
        <taxon>Pseudomonadota</taxon>
        <taxon>Alphaproteobacteria</taxon>
        <taxon>Rhodobacterales</taxon>
        <taxon>Paracoccaceae</taxon>
        <taxon>Parasedimentitalea</taxon>
    </lineage>
</organism>
<name>A0A9Y2L453_9RHOB</name>
<protein>
    <submittedName>
        <fullName evidence="1">Sulfotransferase family 2 domain-containing protein</fullName>
    </submittedName>
</protein>
<dbReference type="Gene3D" id="3.40.50.300">
    <property type="entry name" value="P-loop containing nucleotide triphosphate hydrolases"/>
    <property type="match status" value="1"/>
</dbReference>
<dbReference type="InterPro" id="IPR005331">
    <property type="entry name" value="Sulfotransferase"/>
</dbReference>
<accession>A0A9Y2L453</accession>